<evidence type="ECO:0000313" key="2">
    <source>
        <dbReference type="Proteomes" id="UP000031866"/>
    </source>
</evidence>
<dbReference type="EMBL" id="CP010086">
    <property type="protein sequence ID" value="AJH00275.1"/>
    <property type="molecule type" value="Genomic_DNA"/>
</dbReference>
<dbReference type="AlphaFoldDB" id="A0A0B5QDI4"/>
<gene>
    <name evidence="1" type="ORF">LF65_03720</name>
</gene>
<sequence length="118" mass="13664">MREIIRTEIDEEWAHSAIVEAGNHVYISYCMKNEGQSIENQINGAFDVLSERLEKIGLTLKAVVQMDCLFRDIKDLSFLGEIIKERFEGKYPARKAFETKFIRDGIDFQVDAVAFREN</sequence>
<name>A0A0B5QDI4_CLOBE</name>
<organism evidence="1 2">
    <name type="scientific">Clostridium beijerinckii</name>
    <name type="common">Clostridium MP</name>
    <dbReference type="NCBI Taxonomy" id="1520"/>
    <lineage>
        <taxon>Bacteria</taxon>
        <taxon>Bacillati</taxon>
        <taxon>Bacillota</taxon>
        <taxon>Clostridia</taxon>
        <taxon>Eubacteriales</taxon>
        <taxon>Clostridiaceae</taxon>
        <taxon>Clostridium</taxon>
    </lineage>
</organism>
<dbReference type="InterPro" id="IPR035959">
    <property type="entry name" value="RutC-like_sf"/>
</dbReference>
<evidence type="ECO:0000313" key="1">
    <source>
        <dbReference type="EMBL" id="AJH00275.1"/>
    </source>
</evidence>
<reference evidence="2" key="1">
    <citation type="submission" date="2014-12" db="EMBL/GenBank/DDBJ databases">
        <title>Genome sequence of Clostridium beijerinckii strain 59B.</title>
        <authorList>
            <person name="Little G.T."/>
            <person name="Minton N.P."/>
        </authorList>
    </citation>
    <scope>NUCLEOTIDE SEQUENCE [LARGE SCALE GENOMIC DNA]</scope>
    <source>
        <strain evidence="2">59B</strain>
    </source>
</reference>
<dbReference type="CDD" id="cd00448">
    <property type="entry name" value="YjgF_YER057c_UK114_family"/>
    <property type="match status" value="1"/>
</dbReference>
<proteinExistence type="predicted"/>
<dbReference type="InterPro" id="IPR006175">
    <property type="entry name" value="YjgF/YER057c/UK114"/>
</dbReference>
<dbReference type="RefSeq" id="WP_041897977.1">
    <property type="nucleotide sequence ID" value="NZ_CP010086.2"/>
</dbReference>
<dbReference type="STRING" id="1520.LF65_03720"/>
<dbReference type="Proteomes" id="UP000031866">
    <property type="component" value="Chromosome"/>
</dbReference>
<dbReference type="Gene3D" id="3.30.1330.40">
    <property type="entry name" value="RutC-like"/>
    <property type="match status" value="1"/>
</dbReference>
<protein>
    <submittedName>
        <fullName evidence="1">Enamine deaminase RidA</fullName>
    </submittedName>
</protein>
<dbReference type="OrthoDB" id="9796680at2"/>
<dbReference type="KEGG" id="cbei:LF65_03720"/>
<dbReference type="SUPFAM" id="SSF55298">
    <property type="entry name" value="YjgF-like"/>
    <property type="match status" value="1"/>
</dbReference>
<accession>A0A0B5QDI4</accession>
<dbReference type="Pfam" id="PF01042">
    <property type="entry name" value="Ribonuc_L-PSP"/>
    <property type="match status" value="1"/>
</dbReference>